<sequence>MIIVLGILVLLWVILYLVPDLFWHHLQWGSVQGARDSHQIALTFDDGPGEDTGAILDVLAAHHAKATFFIVVEAAERHPDLIRRMVDEGHTLGLHGIRHRSMYFYTPWASIYTIWHGARLLEHLSGKPPRFYRPPWGHVNFFTWWAWRRAGLTPVFWTIAPDDWNPRHDVERITHTIVQCAVPGAIVVLHDGGGDRQRTAQALDQALPRLRQLNLDPVALEALATDRTELRRMWTWWEVRFSKGWDIDTVPSSLGGDPVLRLGHIRFRGPRLALPDGTTLSPGDSMAEIHFGNPALAQLSKNATGGLRAFHAVLRGLTDVADVVATNPKYADVLAVGGITLLDASSAIEKLGFTRVKIRGWQKWSMWIYLAILMSIYHAQGWRTLRRFVKLQPVLLIMSKKHLDDHYLRRPKVVDGKDRNSLPARGC</sequence>
<dbReference type="Pfam" id="PF01522">
    <property type="entry name" value="Polysacc_deac_1"/>
    <property type="match status" value="1"/>
</dbReference>
<dbReference type="InterPro" id="IPR002509">
    <property type="entry name" value="NODB_dom"/>
</dbReference>
<dbReference type="GO" id="GO:0005975">
    <property type="term" value="P:carbohydrate metabolic process"/>
    <property type="evidence" value="ECO:0007669"/>
    <property type="project" value="InterPro"/>
</dbReference>
<proteinExistence type="predicted"/>
<dbReference type="Pfam" id="PF22790">
    <property type="entry name" value="YkoP"/>
    <property type="match status" value="1"/>
</dbReference>
<evidence type="ECO:0000313" key="3">
    <source>
        <dbReference type="Proteomes" id="UP000242972"/>
    </source>
</evidence>
<dbReference type="InterPro" id="IPR050248">
    <property type="entry name" value="Polysacc_deacetylase_ArnD"/>
</dbReference>
<organism evidence="2 3">
    <name type="scientific">Sulfobacillus benefaciens</name>
    <dbReference type="NCBI Taxonomy" id="453960"/>
    <lineage>
        <taxon>Bacteria</taxon>
        <taxon>Bacillati</taxon>
        <taxon>Bacillota</taxon>
        <taxon>Clostridia</taxon>
        <taxon>Eubacteriales</taxon>
        <taxon>Clostridiales Family XVII. Incertae Sedis</taxon>
        <taxon>Sulfobacillus</taxon>
    </lineage>
</organism>
<dbReference type="InterPro" id="IPR011330">
    <property type="entry name" value="Glyco_hydro/deAcase_b/a-brl"/>
</dbReference>
<accession>A0A2T2XK25</accession>
<gene>
    <name evidence="2" type="ORF">C7B46_03575</name>
</gene>
<reference evidence="2 3" key="1">
    <citation type="journal article" date="2014" name="BMC Genomics">
        <title>Comparison of environmental and isolate Sulfobacillus genomes reveals diverse carbon, sulfur, nitrogen, and hydrogen metabolisms.</title>
        <authorList>
            <person name="Justice N.B."/>
            <person name="Norman A."/>
            <person name="Brown C.T."/>
            <person name="Singh A."/>
            <person name="Thomas B.C."/>
            <person name="Banfield J.F."/>
        </authorList>
    </citation>
    <scope>NUCLEOTIDE SEQUENCE [LARGE SCALE GENOMIC DNA]</scope>
    <source>
        <strain evidence="2">AMDSBA4</strain>
    </source>
</reference>
<dbReference type="PANTHER" id="PTHR10587:SF137">
    <property type="entry name" value="4-DEOXY-4-FORMAMIDO-L-ARABINOSE-PHOSPHOUNDECAPRENOL DEFORMYLASE ARND-RELATED"/>
    <property type="match status" value="1"/>
</dbReference>
<protein>
    <submittedName>
        <fullName evidence="2">Polysaccharide deacetylase family protein</fullName>
    </submittedName>
</protein>
<dbReference type="PROSITE" id="PS51677">
    <property type="entry name" value="NODB"/>
    <property type="match status" value="1"/>
</dbReference>
<dbReference type="EMBL" id="PXYW01000006">
    <property type="protein sequence ID" value="PSR34852.1"/>
    <property type="molecule type" value="Genomic_DNA"/>
</dbReference>
<dbReference type="InterPro" id="IPR054467">
    <property type="entry name" value="YkoP-like_dom"/>
</dbReference>
<evidence type="ECO:0000313" key="2">
    <source>
        <dbReference type="EMBL" id="PSR34852.1"/>
    </source>
</evidence>
<dbReference type="Gene3D" id="3.20.20.370">
    <property type="entry name" value="Glycoside hydrolase/deacetylase"/>
    <property type="match status" value="1"/>
</dbReference>
<dbReference type="Proteomes" id="UP000242972">
    <property type="component" value="Unassembled WGS sequence"/>
</dbReference>
<dbReference type="SUPFAM" id="SSF88713">
    <property type="entry name" value="Glycoside hydrolase/deacetylase"/>
    <property type="match status" value="1"/>
</dbReference>
<dbReference type="PANTHER" id="PTHR10587">
    <property type="entry name" value="GLYCOSYL TRANSFERASE-RELATED"/>
    <property type="match status" value="1"/>
</dbReference>
<name>A0A2T2XK25_9FIRM</name>
<evidence type="ECO:0000259" key="1">
    <source>
        <dbReference type="PROSITE" id="PS51677"/>
    </source>
</evidence>
<dbReference type="GO" id="GO:0016810">
    <property type="term" value="F:hydrolase activity, acting on carbon-nitrogen (but not peptide) bonds"/>
    <property type="evidence" value="ECO:0007669"/>
    <property type="project" value="InterPro"/>
</dbReference>
<dbReference type="CDD" id="cd10959">
    <property type="entry name" value="CE4_NodB_like_3"/>
    <property type="match status" value="1"/>
</dbReference>
<comment type="caution">
    <text evidence="2">The sequence shown here is derived from an EMBL/GenBank/DDBJ whole genome shotgun (WGS) entry which is preliminary data.</text>
</comment>
<dbReference type="AlphaFoldDB" id="A0A2T2XK25"/>
<feature type="domain" description="NodB homology" evidence="1">
    <location>
        <begin position="38"/>
        <end position="218"/>
    </location>
</feature>